<dbReference type="Proteomes" id="UP000774570">
    <property type="component" value="Unassembled WGS sequence"/>
</dbReference>
<accession>A0ABS7FPU4</accession>
<name>A0ABS7FPU4_9ACTN</name>
<dbReference type="RefSeq" id="WP_220164928.1">
    <property type="nucleotide sequence ID" value="NZ_JAIBOA010000004.1"/>
</dbReference>
<keyword evidence="2" id="KW-1185">Reference proteome</keyword>
<dbReference type="EMBL" id="JAIBOA010000004">
    <property type="protein sequence ID" value="MBW8482420.1"/>
    <property type="molecule type" value="Genomic_DNA"/>
</dbReference>
<gene>
    <name evidence="1" type="ORF">K1Y72_08605</name>
</gene>
<sequence length="136" mass="13250">MTEAAPGDGHMIGALLAVEGHQVAFCHPPGTATGPCAAMARGGRCPLRERPVDVVVDVRIGGEAARADGLGAGCAVRSGVPLLVAGTEPPAADVAERALFACGPEDVVAACAGYADGRAARSAGGGPVREGGPAGR</sequence>
<organism evidence="1 2">
    <name type="scientific">Actinomadura parmotrematis</name>
    <dbReference type="NCBI Taxonomy" id="2864039"/>
    <lineage>
        <taxon>Bacteria</taxon>
        <taxon>Bacillati</taxon>
        <taxon>Actinomycetota</taxon>
        <taxon>Actinomycetes</taxon>
        <taxon>Streptosporangiales</taxon>
        <taxon>Thermomonosporaceae</taxon>
        <taxon>Actinomadura</taxon>
    </lineage>
</organism>
<evidence type="ECO:0000313" key="1">
    <source>
        <dbReference type="EMBL" id="MBW8482420.1"/>
    </source>
</evidence>
<proteinExistence type="predicted"/>
<comment type="caution">
    <text evidence="1">The sequence shown here is derived from an EMBL/GenBank/DDBJ whole genome shotgun (WGS) entry which is preliminary data.</text>
</comment>
<protein>
    <submittedName>
        <fullName evidence="1">Uncharacterized protein</fullName>
    </submittedName>
</protein>
<evidence type="ECO:0000313" key="2">
    <source>
        <dbReference type="Proteomes" id="UP000774570"/>
    </source>
</evidence>
<reference evidence="1 2" key="1">
    <citation type="submission" date="2021-07" db="EMBL/GenBank/DDBJ databases">
        <title>Actinomadura sp. PM05-2 isolated from lichen.</title>
        <authorList>
            <person name="Somphong A."/>
            <person name="Phongsopitanun W."/>
            <person name="Tanasupawat S."/>
            <person name="Peongsungnone V."/>
        </authorList>
    </citation>
    <scope>NUCLEOTIDE SEQUENCE [LARGE SCALE GENOMIC DNA]</scope>
    <source>
        <strain evidence="1 2">PM05-2</strain>
    </source>
</reference>